<dbReference type="SUPFAM" id="SSF54197">
    <property type="entry name" value="HIT-like"/>
    <property type="match status" value="1"/>
</dbReference>
<dbReference type="InterPro" id="IPR036265">
    <property type="entry name" value="HIT-like_sf"/>
</dbReference>
<dbReference type="Gene3D" id="3.30.428.10">
    <property type="entry name" value="HIT-like"/>
    <property type="match status" value="1"/>
</dbReference>
<reference evidence="2 3" key="1">
    <citation type="submission" date="2023-01" db="EMBL/GenBank/DDBJ databases">
        <title>Draft genome sequence of Nocardiopsis sp. RSe5-2 isolated from halophytes.</title>
        <authorList>
            <person name="Duangmal K."/>
            <person name="Chantavorakit T."/>
        </authorList>
    </citation>
    <scope>NUCLEOTIDE SEQUENCE [LARGE SCALE GENOMIC DNA]</scope>
    <source>
        <strain evidence="2 3">RSe5-2</strain>
    </source>
</reference>
<comment type="caution">
    <text evidence="2">The sequence shown here is derived from an EMBL/GenBank/DDBJ whole genome shotgun (WGS) entry which is preliminary data.</text>
</comment>
<name>A0ABT4TYS0_9ACTN</name>
<evidence type="ECO:0000313" key="2">
    <source>
        <dbReference type="EMBL" id="MDA2809852.1"/>
    </source>
</evidence>
<proteinExistence type="predicted"/>
<evidence type="ECO:0000259" key="1">
    <source>
        <dbReference type="Pfam" id="PF01230"/>
    </source>
</evidence>
<sequence>MTPHRAGHDAPADWRDDRVGAARRGLNPTVLLRMRTGWAAIGDTQHLPGYCVLLHDGAADHLTDLPRAERAEFMFDLALLGEAVEQVCGERDPAFSRANYEVLGNSLHHLHGHVHARYFWEPDHRRKGPVWLYGAERLSTEHALGPQHDGLRSALTTALTVITQEAYAPGTPGSASPGAPPP</sequence>
<gene>
    <name evidence="2" type="ORF">O4J56_04305</name>
</gene>
<dbReference type="Pfam" id="PF01230">
    <property type="entry name" value="HIT"/>
    <property type="match status" value="1"/>
</dbReference>
<feature type="domain" description="HIT" evidence="1">
    <location>
        <begin position="48"/>
        <end position="118"/>
    </location>
</feature>
<organism evidence="2 3">
    <name type="scientific">Nocardiopsis endophytica</name>
    <dbReference type="NCBI Taxonomy" id="3018445"/>
    <lineage>
        <taxon>Bacteria</taxon>
        <taxon>Bacillati</taxon>
        <taxon>Actinomycetota</taxon>
        <taxon>Actinomycetes</taxon>
        <taxon>Streptosporangiales</taxon>
        <taxon>Nocardiopsidaceae</taxon>
        <taxon>Nocardiopsis</taxon>
    </lineage>
</organism>
<dbReference type="RefSeq" id="WP_270683756.1">
    <property type="nucleotide sequence ID" value="NZ_JAQFWQ010000007.1"/>
</dbReference>
<dbReference type="Proteomes" id="UP001527866">
    <property type="component" value="Unassembled WGS sequence"/>
</dbReference>
<keyword evidence="3" id="KW-1185">Reference proteome</keyword>
<keyword evidence="2" id="KW-0378">Hydrolase</keyword>
<accession>A0ABT4TYS0</accession>
<protein>
    <submittedName>
        <fullName evidence="2">HIT family hydrolase</fullName>
    </submittedName>
</protein>
<dbReference type="InterPro" id="IPR011146">
    <property type="entry name" value="HIT-like"/>
</dbReference>
<keyword evidence="2" id="KW-0969">Cilium</keyword>
<keyword evidence="2" id="KW-0282">Flagellum</keyword>
<dbReference type="EMBL" id="JAQFWQ010000007">
    <property type="protein sequence ID" value="MDA2809852.1"/>
    <property type="molecule type" value="Genomic_DNA"/>
</dbReference>
<evidence type="ECO:0000313" key="3">
    <source>
        <dbReference type="Proteomes" id="UP001527866"/>
    </source>
</evidence>
<dbReference type="GO" id="GO:0016787">
    <property type="term" value="F:hydrolase activity"/>
    <property type="evidence" value="ECO:0007669"/>
    <property type="project" value="UniProtKB-KW"/>
</dbReference>
<keyword evidence="2" id="KW-0966">Cell projection</keyword>